<name>A0A3P6DDE1_BRAOL</name>
<dbReference type="PANTHER" id="PTHR15827:SF2">
    <property type="entry name" value="CYCLIN-DEPENDENT KINASE 2-INTERACTING PROTEIN"/>
    <property type="match status" value="1"/>
</dbReference>
<dbReference type="AlphaFoldDB" id="A0A3P6DDE1"/>
<proteinExistence type="predicted"/>
<sequence>MSTSQFPPPASPSPALTSSSSSSSSMRLWRPAAQRNLRNQWSKLSTFRQQWVAACSGGKSHATSLVNAYLSQTFVPAMKFGALSDMVGIKEKTLKKLSKQQSSCRIKLLSSYKEMVAVVVEMVNVSRSLRCYMKPSGGSIIQFSGSKEDSDDGGDCGGIPVFNFLNVSAFETMAEELVEMFKREVMLKRLLVMELVSLSCEVPLSWSAELYHGEFDDLSKCSLYSMEVDAPILPRLREDNLGISSVSHTNQPTSEILQIYLTTWLAEINVDSHRMDEILAMVGEEIRLAF</sequence>
<feature type="compositionally biased region" description="Low complexity" evidence="1">
    <location>
        <begin position="13"/>
        <end position="23"/>
    </location>
</feature>
<evidence type="ECO:0000256" key="1">
    <source>
        <dbReference type="SAM" id="MobiDB-lite"/>
    </source>
</evidence>
<evidence type="ECO:0000313" key="2">
    <source>
        <dbReference type="EMBL" id="VDD18592.1"/>
    </source>
</evidence>
<feature type="region of interest" description="Disordered" evidence="1">
    <location>
        <begin position="1"/>
        <end position="23"/>
    </location>
</feature>
<feature type="compositionally biased region" description="Pro residues" evidence="1">
    <location>
        <begin position="1"/>
        <end position="12"/>
    </location>
</feature>
<accession>A0A3P6DDE1</accession>
<dbReference type="PANTHER" id="PTHR15827">
    <property type="entry name" value="CYCLIN-DEPENDENT KINASE 2-INTERACTING PROTEIN"/>
    <property type="match status" value="1"/>
</dbReference>
<reference evidence="2" key="1">
    <citation type="submission" date="2018-11" db="EMBL/GenBank/DDBJ databases">
        <authorList>
            <consortium name="Genoscope - CEA"/>
            <person name="William W."/>
        </authorList>
    </citation>
    <scope>NUCLEOTIDE SEQUENCE</scope>
</reference>
<protein>
    <submittedName>
        <fullName evidence="2">Uncharacterized protein</fullName>
    </submittedName>
</protein>
<gene>
    <name evidence="2" type="ORF">BOLC2T06299H</name>
</gene>
<organism evidence="2">
    <name type="scientific">Brassica oleracea</name>
    <name type="common">Wild cabbage</name>
    <dbReference type="NCBI Taxonomy" id="3712"/>
    <lineage>
        <taxon>Eukaryota</taxon>
        <taxon>Viridiplantae</taxon>
        <taxon>Streptophyta</taxon>
        <taxon>Embryophyta</taxon>
        <taxon>Tracheophyta</taxon>
        <taxon>Spermatophyta</taxon>
        <taxon>Magnoliopsida</taxon>
        <taxon>eudicotyledons</taxon>
        <taxon>Gunneridae</taxon>
        <taxon>Pentapetalae</taxon>
        <taxon>rosids</taxon>
        <taxon>malvids</taxon>
        <taxon>Brassicales</taxon>
        <taxon>Brassicaceae</taxon>
        <taxon>Brassiceae</taxon>
        <taxon>Brassica</taxon>
    </lineage>
</organism>
<dbReference type="EMBL" id="LR031874">
    <property type="protein sequence ID" value="VDD18592.1"/>
    <property type="molecule type" value="Genomic_DNA"/>
</dbReference>